<gene>
    <name evidence="2" type="primary">jg22961</name>
    <name evidence="2" type="ORF">PAEG_LOCUS5132</name>
</gene>
<dbReference type="AlphaFoldDB" id="A0A8S4QRR6"/>
<keyword evidence="3" id="KW-1185">Reference proteome</keyword>
<proteinExistence type="predicted"/>
<name>A0A8S4QRR6_9NEOP</name>
<feature type="compositionally biased region" description="Basic and acidic residues" evidence="1">
    <location>
        <begin position="69"/>
        <end position="78"/>
    </location>
</feature>
<comment type="caution">
    <text evidence="2">The sequence shown here is derived from an EMBL/GenBank/DDBJ whole genome shotgun (WGS) entry which is preliminary data.</text>
</comment>
<organism evidence="2 3">
    <name type="scientific">Pararge aegeria aegeria</name>
    <dbReference type="NCBI Taxonomy" id="348720"/>
    <lineage>
        <taxon>Eukaryota</taxon>
        <taxon>Metazoa</taxon>
        <taxon>Ecdysozoa</taxon>
        <taxon>Arthropoda</taxon>
        <taxon>Hexapoda</taxon>
        <taxon>Insecta</taxon>
        <taxon>Pterygota</taxon>
        <taxon>Neoptera</taxon>
        <taxon>Endopterygota</taxon>
        <taxon>Lepidoptera</taxon>
        <taxon>Glossata</taxon>
        <taxon>Ditrysia</taxon>
        <taxon>Papilionoidea</taxon>
        <taxon>Nymphalidae</taxon>
        <taxon>Satyrinae</taxon>
        <taxon>Satyrini</taxon>
        <taxon>Parargina</taxon>
        <taxon>Pararge</taxon>
    </lineage>
</organism>
<evidence type="ECO:0000256" key="1">
    <source>
        <dbReference type="SAM" id="MobiDB-lite"/>
    </source>
</evidence>
<sequence length="160" mass="16797">MEEPNSQCGISFLRLPTTSSDDRLSAVSIAVEEAEVQGSGGEAGDDEASGSDAQNGQIGGSVAGSSATRETDTGHLEAGRVQMYHSVATLMYSIPNLTVSPSTPKSSARIETFSYPDITLSEMDRKRRLSIGKTGDTLSTGHQKKAERGGSPQPGPSREH</sequence>
<feature type="region of interest" description="Disordered" evidence="1">
    <location>
        <begin position="122"/>
        <end position="160"/>
    </location>
</feature>
<accession>A0A8S4QRR6</accession>
<dbReference type="Proteomes" id="UP000838756">
    <property type="component" value="Unassembled WGS sequence"/>
</dbReference>
<dbReference type="EMBL" id="CAKXAJ010017832">
    <property type="protein sequence ID" value="CAH2217216.1"/>
    <property type="molecule type" value="Genomic_DNA"/>
</dbReference>
<protein>
    <submittedName>
        <fullName evidence="2">Jg22961 protein</fullName>
    </submittedName>
</protein>
<evidence type="ECO:0000313" key="3">
    <source>
        <dbReference type="Proteomes" id="UP000838756"/>
    </source>
</evidence>
<reference evidence="2" key="1">
    <citation type="submission" date="2022-03" db="EMBL/GenBank/DDBJ databases">
        <authorList>
            <person name="Lindestad O."/>
        </authorList>
    </citation>
    <scope>NUCLEOTIDE SEQUENCE</scope>
</reference>
<evidence type="ECO:0000313" key="2">
    <source>
        <dbReference type="EMBL" id="CAH2217216.1"/>
    </source>
</evidence>
<feature type="region of interest" description="Disordered" evidence="1">
    <location>
        <begin position="34"/>
        <end position="79"/>
    </location>
</feature>